<organism evidence="1">
    <name type="scientific">Streptomyces sp. R08</name>
    <dbReference type="NCBI Taxonomy" id="3238624"/>
    <lineage>
        <taxon>Bacteria</taxon>
        <taxon>Bacillati</taxon>
        <taxon>Actinomycetota</taxon>
        <taxon>Actinomycetes</taxon>
        <taxon>Kitasatosporales</taxon>
        <taxon>Streptomycetaceae</taxon>
        <taxon>Streptomyces</taxon>
    </lineage>
</organism>
<gene>
    <name evidence="1" type="ORF">AB5J58_32475</name>
</gene>
<reference evidence="1" key="1">
    <citation type="submission" date="2024-07" db="EMBL/GenBank/DDBJ databases">
        <authorList>
            <person name="Yu S.T."/>
        </authorList>
    </citation>
    <scope>NUCLEOTIDE SEQUENCE</scope>
    <source>
        <strain evidence="1">R08</strain>
    </source>
</reference>
<dbReference type="AlphaFoldDB" id="A0AB39MEK6"/>
<proteinExistence type="predicted"/>
<dbReference type="RefSeq" id="WP_369190108.1">
    <property type="nucleotide sequence ID" value="NZ_CP163431.1"/>
</dbReference>
<dbReference type="EMBL" id="CP163431">
    <property type="protein sequence ID" value="XDQ04588.1"/>
    <property type="molecule type" value="Genomic_DNA"/>
</dbReference>
<sequence>MDQGSVYDVCFDANGDKFIVNDLRKDGMRAVVKWKAMDGSGRVGQCADTDGAFNAPKVCDYDFKEGPQNYVLFTGFIQDGPRGTAQFISYTYTGYISAK</sequence>
<evidence type="ECO:0000313" key="1">
    <source>
        <dbReference type="EMBL" id="XDQ04588.1"/>
    </source>
</evidence>
<name>A0AB39MEK6_9ACTN</name>
<protein>
    <submittedName>
        <fullName evidence="1">Uncharacterized protein</fullName>
    </submittedName>
</protein>
<accession>A0AB39MEK6</accession>